<feature type="chain" id="PRO_5032908604" description="DUF4148 domain-containing protein" evidence="1">
    <location>
        <begin position="27"/>
        <end position="79"/>
    </location>
</feature>
<evidence type="ECO:0000313" key="3">
    <source>
        <dbReference type="Proteomes" id="UP000543030"/>
    </source>
</evidence>
<dbReference type="AlphaFoldDB" id="A0A840RK73"/>
<dbReference type="EMBL" id="JACHHN010000009">
    <property type="protein sequence ID" value="MBB5192984.1"/>
    <property type="molecule type" value="Genomic_DNA"/>
</dbReference>
<keyword evidence="1" id="KW-0732">Signal</keyword>
<proteinExistence type="predicted"/>
<feature type="signal peptide" evidence="1">
    <location>
        <begin position="1"/>
        <end position="26"/>
    </location>
</feature>
<accession>A0A840RK73</accession>
<evidence type="ECO:0000313" key="2">
    <source>
        <dbReference type="EMBL" id="MBB5192984.1"/>
    </source>
</evidence>
<organism evidence="2 3">
    <name type="scientific">Silvimonas terrae</name>
    <dbReference type="NCBI Taxonomy" id="300266"/>
    <lineage>
        <taxon>Bacteria</taxon>
        <taxon>Pseudomonadati</taxon>
        <taxon>Pseudomonadota</taxon>
        <taxon>Betaproteobacteria</taxon>
        <taxon>Neisseriales</taxon>
        <taxon>Chitinibacteraceae</taxon>
        <taxon>Silvimonas</taxon>
    </lineage>
</organism>
<dbReference type="RefSeq" id="WP_184102641.1">
    <property type="nucleotide sequence ID" value="NZ_JACHHN010000009.1"/>
</dbReference>
<evidence type="ECO:0000256" key="1">
    <source>
        <dbReference type="SAM" id="SignalP"/>
    </source>
</evidence>
<gene>
    <name evidence="2" type="ORF">HNQ50_003738</name>
</gene>
<sequence>MKRIAAIFFVAAAIGGFATHTALQFAAPIQSAEAAMDVAAGLAAASHGVGILSAPDSLDPATEQQAAQSSLSVLQQGAQ</sequence>
<protein>
    <recommendedName>
        <fullName evidence="4">DUF4148 domain-containing protein</fullName>
    </recommendedName>
</protein>
<name>A0A840RK73_9NEIS</name>
<dbReference type="Proteomes" id="UP000543030">
    <property type="component" value="Unassembled WGS sequence"/>
</dbReference>
<comment type="caution">
    <text evidence="2">The sequence shown here is derived from an EMBL/GenBank/DDBJ whole genome shotgun (WGS) entry which is preliminary data.</text>
</comment>
<keyword evidence="3" id="KW-1185">Reference proteome</keyword>
<reference evidence="2 3" key="1">
    <citation type="submission" date="2020-08" db="EMBL/GenBank/DDBJ databases">
        <title>Genomic Encyclopedia of Type Strains, Phase IV (KMG-IV): sequencing the most valuable type-strain genomes for metagenomic binning, comparative biology and taxonomic classification.</title>
        <authorList>
            <person name="Goeker M."/>
        </authorList>
    </citation>
    <scope>NUCLEOTIDE SEQUENCE [LARGE SCALE GENOMIC DNA]</scope>
    <source>
        <strain evidence="2 3">DSM 18233</strain>
    </source>
</reference>
<evidence type="ECO:0008006" key="4">
    <source>
        <dbReference type="Google" id="ProtNLM"/>
    </source>
</evidence>